<gene>
    <name evidence="6" type="primary">secB</name>
    <name evidence="8" type="ORF">AOA14_09250</name>
</gene>
<reference evidence="8 9" key="2">
    <citation type="journal article" date="2016" name="Genome Announc.">
        <title>Complete Genome Sequence of Sphingopyxis terrae Strain 203-1 (NBRC 111660), a Polyethylene Glycol Degrader.</title>
        <authorList>
            <person name="Ohtsubo Y."/>
            <person name="Nonoyama S."/>
            <person name="Nagata Y."/>
            <person name="Numata M."/>
            <person name="Tsuchikane K."/>
            <person name="Hosoyama A."/>
            <person name="Yamazoe A."/>
            <person name="Tsuda M."/>
            <person name="Fujita N."/>
            <person name="Kawai F."/>
        </authorList>
    </citation>
    <scope>NUCLEOTIDE SEQUENCE [LARGE SCALE GENOMIC DNA]</scope>
    <source>
        <strain evidence="8 9">203-1</strain>
    </source>
</reference>
<dbReference type="GeneID" id="303001498"/>
<dbReference type="GO" id="GO:0006457">
    <property type="term" value="P:protein folding"/>
    <property type="evidence" value="ECO:0007669"/>
    <property type="project" value="UniProtKB-UniRule"/>
</dbReference>
<dbReference type="NCBIfam" id="TIGR00809">
    <property type="entry name" value="secB"/>
    <property type="match status" value="1"/>
</dbReference>
<feature type="region of interest" description="Disordered" evidence="7">
    <location>
        <begin position="1"/>
        <end position="21"/>
    </location>
</feature>
<reference evidence="9" key="1">
    <citation type="submission" date="2015-11" db="EMBL/GenBank/DDBJ databases">
        <title>Complete genome sequence of a polyethylene glycol-degrading strain Sphingopyxis terrae strain 203-1 (NBRC 15098).</title>
        <authorList>
            <person name="Yoshiyuki O."/>
            <person name="Shouta N."/>
            <person name="Nagata Y."/>
            <person name="Numata M."/>
            <person name="Tsuchikane K."/>
            <person name="Hosoyama A."/>
            <person name="Yamazoe A."/>
            <person name="Tsuda M."/>
            <person name="Fujita N."/>
            <person name="Kawai F."/>
        </authorList>
    </citation>
    <scope>NUCLEOTIDE SEQUENCE [LARGE SCALE GENOMIC DNA]</scope>
    <source>
        <strain evidence="9">203-1</strain>
    </source>
</reference>
<dbReference type="SUPFAM" id="SSF54611">
    <property type="entry name" value="SecB-like"/>
    <property type="match status" value="1"/>
</dbReference>
<dbReference type="Gene3D" id="3.10.420.10">
    <property type="entry name" value="SecB-like"/>
    <property type="match status" value="1"/>
</dbReference>
<keyword evidence="5 6" id="KW-0143">Chaperone</keyword>
<evidence type="ECO:0000256" key="2">
    <source>
        <dbReference type="ARBA" id="ARBA00022448"/>
    </source>
</evidence>
<comment type="function">
    <text evidence="6">One of the proteins required for the normal export of preproteins out of the cell cytoplasm. It is a molecular chaperone that binds to a subset of precursor proteins, maintaining them in a translocation-competent state. It also specifically binds to its receptor SecA.</text>
</comment>
<evidence type="ECO:0000256" key="4">
    <source>
        <dbReference type="ARBA" id="ARBA00023010"/>
    </source>
</evidence>
<organism evidence="8 9">
    <name type="scientific">Sphingopyxis terrae subsp. terrae NBRC 15098</name>
    <dbReference type="NCBI Taxonomy" id="1219058"/>
    <lineage>
        <taxon>Bacteria</taxon>
        <taxon>Pseudomonadati</taxon>
        <taxon>Pseudomonadota</taxon>
        <taxon>Alphaproteobacteria</taxon>
        <taxon>Sphingomonadales</taxon>
        <taxon>Sphingomonadaceae</taxon>
        <taxon>Sphingopyxis</taxon>
    </lineage>
</organism>
<dbReference type="STRING" id="1219058.AOA14_09250"/>
<name>A0A142VYD0_9SPHN</name>
<keyword evidence="2 6" id="KW-0813">Transport</keyword>
<dbReference type="PRINTS" id="PR01594">
    <property type="entry name" value="SECBCHAPRONE"/>
</dbReference>
<dbReference type="PANTHER" id="PTHR36918">
    <property type="match status" value="1"/>
</dbReference>
<evidence type="ECO:0000256" key="1">
    <source>
        <dbReference type="ARBA" id="ARBA00009990"/>
    </source>
</evidence>
<evidence type="ECO:0000313" key="9">
    <source>
        <dbReference type="Proteomes" id="UP000076234"/>
    </source>
</evidence>
<accession>A0A142VYD0</accession>
<evidence type="ECO:0000256" key="5">
    <source>
        <dbReference type="ARBA" id="ARBA00023186"/>
    </source>
</evidence>
<dbReference type="NCBIfam" id="NF004392">
    <property type="entry name" value="PRK05751.1-3"/>
    <property type="match status" value="1"/>
</dbReference>
<dbReference type="AlphaFoldDB" id="A0A142VYD0"/>
<dbReference type="Pfam" id="PF02556">
    <property type="entry name" value="SecB"/>
    <property type="match status" value="1"/>
</dbReference>
<evidence type="ECO:0000256" key="6">
    <source>
        <dbReference type="HAMAP-Rule" id="MF_00821"/>
    </source>
</evidence>
<comment type="similarity">
    <text evidence="1 6">Belongs to the SecB family.</text>
</comment>
<dbReference type="EMBL" id="CP013342">
    <property type="protein sequence ID" value="AMU94786.1"/>
    <property type="molecule type" value="Genomic_DNA"/>
</dbReference>
<dbReference type="GO" id="GO:0051082">
    <property type="term" value="F:unfolded protein binding"/>
    <property type="evidence" value="ECO:0007669"/>
    <property type="project" value="InterPro"/>
</dbReference>
<dbReference type="InterPro" id="IPR035958">
    <property type="entry name" value="SecB-like_sf"/>
</dbReference>
<dbReference type="Proteomes" id="UP000076234">
    <property type="component" value="Chromosome"/>
</dbReference>
<keyword evidence="6" id="KW-0963">Cytoplasm</keyword>
<evidence type="ECO:0000256" key="7">
    <source>
        <dbReference type="SAM" id="MobiDB-lite"/>
    </source>
</evidence>
<sequence>MADETSIDINPAPQANGEDTSPAIGLISQYVKDLSFENPNAPAVFQWQSAPQMDVQFNIAADGVGDNLFEVTLKIDVTAKHDEGTAFVIELKYAGLFGVRNVPDDQLQPFFLAEAPRILFPFARRVVADVVRDGGFQPLLLDPIDFHGLFMQQVQAQAEQAGDAAPVGQA</sequence>
<dbReference type="GO" id="GO:0051262">
    <property type="term" value="P:protein tetramerization"/>
    <property type="evidence" value="ECO:0007669"/>
    <property type="project" value="InterPro"/>
</dbReference>
<dbReference type="GO" id="GO:0005737">
    <property type="term" value="C:cytoplasm"/>
    <property type="evidence" value="ECO:0007669"/>
    <property type="project" value="UniProtKB-SubCell"/>
</dbReference>
<keyword evidence="3 6" id="KW-0653">Protein transport</keyword>
<dbReference type="HAMAP" id="MF_00821">
    <property type="entry name" value="SecB"/>
    <property type="match status" value="1"/>
</dbReference>
<proteinExistence type="inferred from homology"/>
<dbReference type="GO" id="GO:0015031">
    <property type="term" value="P:protein transport"/>
    <property type="evidence" value="ECO:0007669"/>
    <property type="project" value="UniProtKB-UniRule"/>
</dbReference>
<dbReference type="InterPro" id="IPR003708">
    <property type="entry name" value="SecB"/>
</dbReference>
<comment type="subunit">
    <text evidence="6">Homotetramer, a dimer of dimers. One homotetramer interacts with 1 SecA dimer.</text>
</comment>
<protein>
    <recommendedName>
        <fullName evidence="6">Protein-export protein SecB</fullName>
    </recommendedName>
</protein>
<evidence type="ECO:0000256" key="3">
    <source>
        <dbReference type="ARBA" id="ARBA00022927"/>
    </source>
</evidence>
<keyword evidence="4 6" id="KW-0811">Translocation</keyword>
<dbReference type="KEGG" id="ster:AOA14_09250"/>
<comment type="subcellular location">
    <subcellularLocation>
        <location evidence="6">Cytoplasm</location>
    </subcellularLocation>
</comment>
<evidence type="ECO:0000313" key="8">
    <source>
        <dbReference type="EMBL" id="AMU94786.1"/>
    </source>
</evidence>
<dbReference type="PANTHER" id="PTHR36918:SF1">
    <property type="entry name" value="PROTEIN-EXPORT PROTEIN SECB"/>
    <property type="match status" value="1"/>
</dbReference>
<dbReference type="RefSeq" id="WP_003041665.1">
    <property type="nucleotide sequence ID" value="NZ_BCZQ01000008.1"/>
</dbReference>